<evidence type="ECO:0000256" key="3">
    <source>
        <dbReference type="ARBA" id="ARBA00022643"/>
    </source>
</evidence>
<dbReference type="InterPro" id="IPR044152">
    <property type="entry name" value="YqjM-like"/>
</dbReference>
<dbReference type="GO" id="GO:0050661">
    <property type="term" value="F:NADP binding"/>
    <property type="evidence" value="ECO:0007669"/>
    <property type="project" value="InterPro"/>
</dbReference>
<dbReference type="InterPro" id="IPR001155">
    <property type="entry name" value="OxRdtase_FMN_N"/>
</dbReference>
<evidence type="ECO:0000313" key="8">
    <source>
        <dbReference type="Proteomes" id="UP000016636"/>
    </source>
</evidence>
<keyword evidence="5" id="KW-0560">Oxidoreductase</keyword>
<comment type="cofactor">
    <cofactor evidence="1">
        <name>FMN</name>
        <dbReference type="ChEBI" id="CHEBI:58210"/>
    </cofactor>
</comment>
<name>U2EJ81_9BACT</name>
<dbReference type="PANTHER" id="PTHR43303">
    <property type="entry name" value="NADPH DEHYDROGENASE C23G7.10C-RELATED"/>
    <property type="match status" value="1"/>
</dbReference>
<evidence type="ECO:0000313" key="7">
    <source>
        <dbReference type="EMBL" id="ERJ23926.1"/>
    </source>
</evidence>
<protein>
    <submittedName>
        <fullName evidence="7">NADH-dependent flavin oxidoreductase</fullName>
    </submittedName>
</protein>
<dbReference type="GO" id="GO:0010181">
    <property type="term" value="F:FMN binding"/>
    <property type="evidence" value="ECO:0007669"/>
    <property type="project" value="InterPro"/>
</dbReference>
<keyword evidence="4" id="KW-0521">NADP</keyword>
<dbReference type="GO" id="GO:0003959">
    <property type="term" value="F:NADPH dehydrogenase activity"/>
    <property type="evidence" value="ECO:0007669"/>
    <property type="project" value="InterPro"/>
</dbReference>
<evidence type="ECO:0000256" key="2">
    <source>
        <dbReference type="ARBA" id="ARBA00022630"/>
    </source>
</evidence>
<feature type="domain" description="NADH:flavin oxidoreductase/NADH oxidase N-terminal" evidence="6">
    <location>
        <begin position="30"/>
        <end position="350"/>
    </location>
</feature>
<dbReference type="PATRIC" id="fig|1242966.3.peg.135"/>
<accession>U2EJ81</accession>
<dbReference type="Gene3D" id="3.20.20.70">
    <property type="entry name" value="Aldolase class I"/>
    <property type="match status" value="1"/>
</dbReference>
<keyword evidence="3" id="KW-0288">FMN</keyword>
<dbReference type="Proteomes" id="UP000016636">
    <property type="component" value="Unassembled WGS sequence"/>
</dbReference>
<keyword evidence="2" id="KW-0285">Flavoprotein</keyword>
<dbReference type="InterPro" id="IPR013785">
    <property type="entry name" value="Aldolase_TIM"/>
</dbReference>
<dbReference type="EMBL" id="ANNE01000002">
    <property type="protein sequence ID" value="ERJ23926.1"/>
    <property type="molecule type" value="Genomic_DNA"/>
</dbReference>
<dbReference type="SUPFAM" id="SSF51395">
    <property type="entry name" value="FMN-linked oxidoreductases"/>
    <property type="match status" value="1"/>
</dbReference>
<gene>
    <name evidence="7" type="ORF">UNSW3_555</name>
</gene>
<organism evidence="7 8">
    <name type="scientific">Campylobacter concisus UNSW3</name>
    <dbReference type="NCBI Taxonomy" id="1242966"/>
    <lineage>
        <taxon>Bacteria</taxon>
        <taxon>Pseudomonadati</taxon>
        <taxon>Campylobacterota</taxon>
        <taxon>Epsilonproteobacteria</taxon>
        <taxon>Campylobacterales</taxon>
        <taxon>Campylobacteraceae</taxon>
        <taxon>Campylobacter</taxon>
    </lineage>
</organism>
<dbReference type="Pfam" id="PF00724">
    <property type="entry name" value="Oxidored_FMN"/>
    <property type="match status" value="1"/>
</dbReference>
<dbReference type="PANTHER" id="PTHR43303:SF4">
    <property type="entry name" value="NADPH DEHYDROGENASE C23G7.10C-RELATED"/>
    <property type="match status" value="1"/>
</dbReference>
<proteinExistence type="predicted"/>
<reference evidence="7 8" key="1">
    <citation type="journal article" date="2013" name="BMC Genomics">
        <title>Comparative genomics of Campylobacter concisus isolates reveals genetic diversity and provides insights into disease association.</title>
        <authorList>
            <person name="Deshpande N.P."/>
            <person name="Kaakoush N.O."/>
            <person name="Wilkins M.R."/>
            <person name="Mitchell H.M."/>
        </authorList>
    </citation>
    <scope>NUCLEOTIDE SEQUENCE [LARGE SCALE GENOMIC DNA]</scope>
    <source>
        <strain evidence="7 8">UNSW3</strain>
    </source>
</reference>
<evidence type="ECO:0000256" key="5">
    <source>
        <dbReference type="ARBA" id="ARBA00023002"/>
    </source>
</evidence>
<dbReference type="CDD" id="cd02932">
    <property type="entry name" value="OYE_YqiM_FMN"/>
    <property type="match status" value="1"/>
</dbReference>
<sequence length="366" mass="40481">MQEINFYKSKNLNKYPKITKKFKGNFMQNKLFTPLKIGDIEIKNRIIMAPMCMYEVKKEDGRPRCFHKLHYATRAIGGVGMIIVEATAVEARGRITKKDLGLWSDEQIEAHAELVKGCSKYGAKMAIQLAHAGRKGTCEGIIAPSAIKFSEDYATPKEMSAEDIASVKQSFVDAAIRAKSAGYEAVEIHAAHGYLINQFLCAGTNKRSDEYGGTFENRIRLLLEILREIKARANITVGVRISASSWLKGDWDVEDSVKLARELEKNGADFIHVSAGGVYAKVDNAPKFTPLYQAGYAKAVKSAVKIPVFAVGLITKASECEALLLGDVCDGVALGRELLRNPYFAFGAMKEFGENDKIENAYKRAY</sequence>
<dbReference type="AlphaFoldDB" id="U2EJ81"/>
<evidence type="ECO:0000256" key="4">
    <source>
        <dbReference type="ARBA" id="ARBA00022857"/>
    </source>
</evidence>
<evidence type="ECO:0000256" key="1">
    <source>
        <dbReference type="ARBA" id="ARBA00001917"/>
    </source>
</evidence>
<comment type="caution">
    <text evidence="7">The sequence shown here is derived from an EMBL/GenBank/DDBJ whole genome shotgun (WGS) entry which is preliminary data.</text>
</comment>
<evidence type="ECO:0000259" key="6">
    <source>
        <dbReference type="Pfam" id="PF00724"/>
    </source>
</evidence>